<dbReference type="PANTHER" id="PTHR36435:SF1">
    <property type="entry name" value="CAAX AMINO TERMINAL PROTEASE FAMILY PROTEIN"/>
    <property type="match status" value="1"/>
</dbReference>
<feature type="transmembrane region" description="Helical" evidence="1">
    <location>
        <begin position="171"/>
        <end position="197"/>
    </location>
</feature>
<dbReference type="GO" id="GO:0004175">
    <property type="term" value="F:endopeptidase activity"/>
    <property type="evidence" value="ECO:0007669"/>
    <property type="project" value="UniProtKB-ARBA"/>
</dbReference>
<name>A0A7X6A169_9ACTN</name>
<dbReference type="GO" id="GO:0080120">
    <property type="term" value="P:CAAX-box protein maturation"/>
    <property type="evidence" value="ECO:0007669"/>
    <property type="project" value="UniProtKB-ARBA"/>
</dbReference>
<feature type="transmembrane region" description="Helical" evidence="1">
    <location>
        <begin position="57"/>
        <end position="83"/>
    </location>
</feature>
<evidence type="ECO:0000256" key="1">
    <source>
        <dbReference type="SAM" id="Phobius"/>
    </source>
</evidence>
<evidence type="ECO:0000313" key="4">
    <source>
        <dbReference type="Proteomes" id="UP000555407"/>
    </source>
</evidence>
<keyword evidence="1" id="KW-1133">Transmembrane helix</keyword>
<feature type="transmembrane region" description="Helical" evidence="1">
    <location>
        <begin position="258"/>
        <end position="281"/>
    </location>
</feature>
<keyword evidence="1" id="KW-0472">Membrane</keyword>
<reference evidence="3 4" key="1">
    <citation type="submission" date="2020-03" db="EMBL/GenBank/DDBJ databases">
        <title>Sequencing the genomes of 1000 actinobacteria strains.</title>
        <authorList>
            <person name="Klenk H.-P."/>
        </authorList>
    </citation>
    <scope>NUCLEOTIDE SEQUENCE [LARGE SCALE GENOMIC DNA]</scope>
    <source>
        <strain evidence="3 4">DSM 45490</strain>
    </source>
</reference>
<dbReference type="InterPro" id="IPR003675">
    <property type="entry name" value="Rce1/LyrA-like_dom"/>
</dbReference>
<comment type="caution">
    <text evidence="3">The sequence shown here is derived from an EMBL/GenBank/DDBJ whole genome shotgun (WGS) entry which is preliminary data.</text>
</comment>
<evidence type="ECO:0000313" key="3">
    <source>
        <dbReference type="EMBL" id="NIK57962.1"/>
    </source>
</evidence>
<feature type="transmembrane region" description="Helical" evidence="1">
    <location>
        <begin position="103"/>
        <end position="121"/>
    </location>
</feature>
<protein>
    <recommendedName>
        <fullName evidence="2">CAAX prenyl protease 2/Lysostaphin resistance protein A-like domain-containing protein</fullName>
    </recommendedName>
</protein>
<keyword evidence="4" id="KW-1185">Reference proteome</keyword>
<evidence type="ECO:0000259" key="2">
    <source>
        <dbReference type="Pfam" id="PF02517"/>
    </source>
</evidence>
<dbReference type="InterPro" id="IPR052710">
    <property type="entry name" value="CAAX_protease"/>
</dbReference>
<keyword evidence="1" id="KW-0812">Transmembrane</keyword>
<feature type="transmembrane region" description="Helical" evidence="1">
    <location>
        <begin position="141"/>
        <end position="159"/>
    </location>
</feature>
<accession>A0A7X6A169</accession>
<dbReference type="RefSeq" id="WP_167208401.1">
    <property type="nucleotide sequence ID" value="NZ_JAASRO010000001.1"/>
</dbReference>
<dbReference type="AlphaFoldDB" id="A0A7X6A169"/>
<dbReference type="Proteomes" id="UP000555407">
    <property type="component" value="Unassembled WGS sequence"/>
</dbReference>
<organism evidence="3 4">
    <name type="scientific">Kribbella shirazensis</name>
    <dbReference type="NCBI Taxonomy" id="1105143"/>
    <lineage>
        <taxon>Bacteria</taxon>
        <taxon>Bacillati</taxon>
        <taxon>Actinomycetota</taxon>
        <taxon>Actinomycetes</taxon>
        <taxon>Propionibacteriales</taxon>
        <taxon>Kribbellaceae</taxon>
        <taxon>Kribbella</taxon>
    </lineage>
</organism>
<sequence>MSRVAAQTPYQRLLRNDVTPRAFVVLGTFTILVGWMIASLVIVGAQTAIRPDPKGTMSWFGLLATNLTLIALIPLSILVARWLNRQTPGLLSSVVGRLRWRPLAWFALVAVVLELIAFAIIEFGDVPLATGERHGGPAASDAIAVIAVTLLTSPIQAAAEEYYFRGYLLQAVGAFVKGWAVAVVVTALLFTAAHGIWPWDSPALFVDRLAFGLVGGLLAVRTGGLEASIAAHAANNVTTFVFAAMTDTVGASLGVKDAPWPLVTIDVLKFAAFGAVALWLARRMKLEDRSELPLAALPVGGPRRV</sequence>
<dbReference type="Pfam" id="PF02517">
    <property type="entry name" value="Rce1-like"/>
    <property type="match status" value="1"/>
</dbReference>
<dbReference type="EMBL" id="JAASRO010000001">
    <property type="protein sequence ID" value="NIK57962.1"/>
    <property type="molecule type" value="Genomic_DNA"/>
</dbReference>
<gene>
    <name evidence="3" type="ORF">BJY22_003679</name>
</gene>
<feature type="domain" description="CAAX prenyl protease 2/Lysostaphin resistance protein A-like" evidence="2">
    <location>
        <begin position="145"/>
        <end position="237"/>
    </location>
</feature>
<proteinExistence type="predicted"/>
<feature type="transmembrane region" description="Helical" evidence="1">
    <location>
        <begin position="21"/>
        <end position="45"/>
    </location>
</feature>
<dbReference type="PANTHER" id="PTHR36435">
    <property type="entry name" value="SLR1288 PROTEIN"/>
    <property type="match status" value="1"/>
</dbReference>